<dbReference type="InterPro" id="IPR019775">
    <property type="entry name" value="WD40_repeat_CS"/>
</dbReference>
<dbReference type="PANTHER" id="PTHR22844">
    <property type="entry name" value="F-BOX AND WD40 DOMAIN PROTEIN"/>
    <property type="match status" value="1"/>
</dbReference>
<comment type="caution">
    <text evidence="4">The sequence shown here is derived from an EMBL/GenBank/DDBJ whole genome shotgun (WGS) entry which is preliminary data.</text>
</comment>
<feature type="repeat" description="WD" evidence="3">
    <location>
        <begin position="391"/>
        <end position="426"/>
    </location>
</feature>
<dbReference type="InterPro" id="IPR045182">
    <property type="entry name" value="JINGUBANG-like"/>
</dbReference>
<dbReference type="PROSITE" id="PS50294">
    <property type="entry name" value="WD_REPEATS_REGION"/>
    <property type="match status" value="1"/>
</dbReference>
<proteinExistence type="predicted"/>
<keyword evidence="2" id="KW-0677">Repeat</keyword>
<dbReference type="AlphaFoldDB" id="V6TLC6"/>
<reference evidence="5" key="1">
    <citation type="submission" date="2012-02" db="EMBL/GenBank/DDBJ databases">
        <title>Genome sequencing of Giardia lamblia Genotypes A2 and B isolates (DH and GS) and comparative analysis with the genomes of Genotypes A1 and E (WB and Pig).</title>
        <authorList>
            <person name="Adam R."/>
            <person name="Dahlstrom E."/>
            <person name="Martens C."/>
            <person name="Bruno D."/>
            <person name="Barbian K."/>
            <person name="Porcella S.F."/>
            <person name="Nash T."/>
        </authorList>
    </citation>
    <scope>NUCLEOTIDE SEQUENCE</scope>
    <source>
        <strain evidence="5">DH</strain>
    </source>
</reference>
<dbReference type="VEuPathDB" id="GiardiaDB:GL50803_0014089"/>
<dbReference type="InterPro" id="IPR015943">
    <property type="entry name" value="WD40/YVTN_repeat-like_dom_sf"/>
</dbReference>
<dbReference type="Gene3D" id="2.130.10.10">
    <property type="entry name" value="YVTN repeat-like/Quinoprotein amine dehydrogenase"/>
    <property type="match status" value="1"/>
</dbReference>
<evidence type="ECO:0000256" key="1">
    <source>
        <dbReference type="ARBA" id="ARBA00022574"/>
    </source>
</evidence>
<feature type="repeat" description="WD" evidence="3">
    <location>
        <begin position="481"/>
        <end position="514"/>
    </location>
</feature>
<evidence type="ECO:0000256" key="3">
    <source>
        <dbReference type="PROSITE-ProRule" id="PRU00221"/>
    </source>
</evidence>
<dbReference type="SUPFAM" id="SSF50978">
    <property type="entry name" value="WD40 repeat-like"/>
    <property type="match status" value="1"/>
</dbReference>
<gene>
    <name evidence="4" type="ORF">DHA2_152021</name>
</gene>
<dbReference type="VEuPathDB" id="GiardiaDB:QR46_3666"/>
<dbReference type="PROSITE" id="PS50082">
    <property type="entry name" value="WD_REPEATS_2"/>
    <property type="match status" value="2"/>
</dbReference>
<dbReference type="PROSITE" id="PS00678">
    <property type="entry name" value="WD_REPEATS_1"/>
    <property type="match status" value="1"/>
</dbReference>
<name>V6TLC6_GIAIN</name>
<dbReference type="SMART" id="SM00320">
    <property type="entry name" value="WD40"/>
    <property type="match status" value="4"/>
</dbReference>
<dbReference type="Proteomes" id="UP000018320">
    <property type="component" value="Unassembled WGS sequence"/>
</dbReference>
<evidence type="ECO:0000256" key="2">
    <source>
        <dbReference type="ARBA" id="ARBA00022737"/>
    </source>
</evidence>
<evidence type="ECO:0000313" key="5">
    <source>
        <dbReference type="Proteomes" id="UP000018320"/>
    </source>
</evidence>
<reference evidence="4 5" key="2">
    <citation type="journal article" date="2013" name="Genome Biol. Evol.">
        <title>Genome sequencing of Giardia lamblia genotypes A2 and B isolates (DH and GS) and comparative analysis with the genomes of genotypes A1 and E (WB and Pig).</title>
        <authorList>
            <person name="Adam R.D."/>
            <person name="Dahlstrom E.W."/>
            <person name="Martens C.A."/>
            <person name="Bruno D.P."/>
            <person name="Barbian K.D."/>
            <person name="Ricklefs S.M."/>
            <person name="Hernandez M.M."/>
            <person name="Narla N.P."/>
            <person name="Patel R.B."/>
            <person name="Porcella S.F."/>
            <person name="Nash T.E."/>
        </authorList>
    </citation>
    <scope>NUCLEOTIDE SEQUENCE [LARGE SCALE GENOMIC DNA]</scope>
    <source>
        <strain evidence="4 5">DH</strain>
    </source>
</reference>
<sequence length="527" mass="58846">MCIERWRHLCITTNERGTKNHMSELRTLHTQITIIGGHTKPIRGLYVGSNFLIVADEAQVYYYKRPYEDEDSYGIECTFKDKFGGPISCMAYSIAYGVELLYLGTTLGCLNVVRLKTANGRRTMHLDHFFYVGRAEIRKLQWLTMAKILVITAASPDIYMYVPLLGQVFSRRVSNKPLTHSFLDELTEALYISDSRDYVRVFNISLSNPGIINQNAAVRGSSLFVSLYDGTSYTPTTSIFASGMGSTKAQTFNRKFHESSSTKQTTDKQTTDELSTIKIRNNTNFSISMVPKTTAPSTTYSLKPKKHRGKKVLAKLSNFFKRFSKHTSQARRVESSELGVCALQIEGLGENAIDTSTRAVSIVTSCTGQDAVYVPKLVAALGMNSARRLVQSAHKKSIRTFLIDPVNGLIFTGGDDKVIAIWNIESLFVSGESYIIDTSNFNYKKVTTLAFSPLRLVLFSADESGAINVFDANNLLIVNTWLAHSGPINGIFLDDEAGLLYTYGNDGLIKVWRVWIDESECLVAKRK</sequence>
<organism evidence="4 5">
    <name type="scientific">Giardia intestinalis</name>
    <name type="common">Giardia lamblia</name>
    <dbReference type="NCBI Taxonomy" id="5741"/>
    <lineage>
        <taxon>Eukaryota</taxon>
        <taxon>Metamonada</taxon>
        <taxon>Diplomonadida</taxon>
        <taxon>Hexamitidae</taxon>
        <taxon>Giardiinae</taxon>
        <taxon>Giardia</taxon>
    </lineage>
</organism>
<dbReference type="VEuPathDB" id="GiardiaDB:GL50581_1237"/>
<evidence type="ECO:0000313" key="4">
    <source>
        <dbReference type="EMBL" id="ESU37750.1"/>
    </source>
</evidence>
<dbReference type="Pfam" id="PF00400">
    <property type="entry name" value="WD40"/>
    <property type="match status" value="1"/>
</dbReference>
<dbReference type="EMBL" id="AHGT01000022">
    <property type="protein sequence ID" value="ESU37750.1"/>
    <property type="molecule type" value="Genomic_DNA"/>
</dbReference>
<protein>
    <submittedName>
        <fullName evidence="4">Putative WD-repeat family protein</fullName>
    </submittedName>
</protein>
<keyword evidence="1 3" id="KW-0853">WD repeat</keyword>
<dbReference type="PANTHER" id="PTHR22844:SF387">
    <property type="entry name" value="F3I6.5 PROTEIN"/>
    <property type="match status" value="1"/>
</dbReference>
<dbReference type="InterPro" id="IPR001680">
    <property type="entry name" value="WD40_rpt"/>
</dbReference>
<dbReference type="VEuPathDB" id="GiardiaDB:DHA2_152021"/>
<dbReference type="InterPro" id="IPR036322">
    <property type="entry name" value="WD40_repeat_dom_sf"/>
</dbReference>
<accession>V6TLC6</accession>